<dbReference type="InterPro" id="IPR004474">
    <property type="entry name" value="LytR_CpsA_psr"/>
</dbReference>
<keyword evidence="5" id="KW-0735">Signal-anchor</keyword>
<keyword evidence="3" id="KW-1003">Cell membrane</keyword>
<evidence type="ECO:0000256" key="10">
    <source>
        <dbReference type="ARBA" id="ARBA00037178"/>
    </source>
</evidence>
<protein>
    <recommendedName>
        <fullName evidence="11">Regulatory protein MsrR</fullName>
    </recommendedName>
</protein>
<comment type="similarity">
    <text evidence="2">Belongs to the LytR/CpsA/Psr (LCP) family.</text>
</comment>
<evidence type="ECO:0000256" key="2">
    <source>
        <dbReference type="ARBA" id="ARBA00006068"/>
    </source>
</evidence>
<evidence type="ECO:0000313" key="14">
    <source>
        <dbReference type="Proteomes" id="UP000673375"/>
    </source>
</evidence>
<keyword evidence="8" id="KW-0472">Membrane</keyword>
<dbReference type="Gene3D" id="3.40.630.190">
    <property type="entry name" value="LCP protein"/>
    <property type="match status" value="1"/>
</dbReference>
<organism evidence="13 14">
    <name type="scientific">Enterococcus larvae</name>
    <dbReference type="NCBI Taxonomy" id="2794352"/>
    <lineage>
        <taxon>Bacteria</taxon>
        <taxon>Bacillati</taxon>
        <taxon>Bacillota</taxon>
        <taxon>Bacilli</taxon>
        <taxon>Lactobacillales</taxon>
        <taxon>Enterococcaceae</taxon>
        <taxon>Enterococcus</taxon>
    </lineage>
</organism>
<evidence type="ECO:0000256" key="4">
    <source>
        <dbReference type="ARBA" id="ARBA00022692"/>
    </source>
</evidence>
<reference evidence="13 14" key="1">
    <citation type="submission" date="2020-12" db="EMBL/GenBank/DDBJ databases">
        <title>Vagococcus allomyrinae sp. nov. and Enterococcus lavae sp. nov., isolated from the larvae of Allomyrina dichotoma.</title>
        <authorList>
            <person name="Lee S.D."/>
        </authorList>
    </citation>
    <scope>NUCLEOTIDE SEQUENCE [LARGE SCALE GENOMIC DNA]</scope>
    <source>
        <strain evidence="13 14">BWM-S5</strain>
    </source>
</reference>
<evidence type="ECO:0000256" key="3">
    <source>
        <dbReference type="ARBA" id="ARBA00022475"/>
    </source>
</evidence>
<dbReference type="EMBL" id="JAEDXU010000003">
    <property type="protein sequence ID" value="MBP1046067.1"/>
    <property type="molecule type" value="Genomic_DNA"/>
</dbReference>
<dbReference type="Proteomes" id="UP000673375">
    <property type="component" value="Unassembled WGS sequence"/>
</dbReference>
<sequence>MNKRWKWVVTGLLSFLLIGMTIFCYSVVSFHKGKKQSQAQVNTKKNETFTGDERPETGEITVLLIGDDGREDDDDGGRSDTLMVVNYDTSAKEPKVISIMRDVYVSIPDVGLDKINAAYAYGGAALTKDVLNDSFGLSINYYAAIDFKVFTQLIDDFFPEGVEIDAETALELDGVEIEPGEQIMDGNTVLQYARYRMDGEGDFGRVRRQQQVADSLIKQAKSGLPIARLPRLLGEAVGYVDTDLPYDVLLDVGTSFLFGTIKELQTLSIPVEGSWDFNDYTPSGSVLEIDEEKNRTAIEMFLTNGEVQ</sequence>
<keyword evidence="14" id="KW-1185">Reference proteome</keyword>
<keyword evidence="7" id="KW-0805">Transcription regulation</keyword>
<evidence type="ECO:0000256" key="8">
    <source>
        <dbReference type="ARBA" id="ARBA00023136"/>
    </source>
</evidence>
<name>A0ABS4CHM2_9ENTE</name>
<comment type="caution">
    <text evidence="13">The sequence shown here is derived from an EMBL/GenBank/DDBJ whole genome shotgun (WGS) entry which is preliminary data.</text>
</comment>
<comment type="function">
    <text evidence="10">Involved in SarA attenuation. Affects resistance to oxacillin and teicoplanin, as well as the synthesis of virulence factors.</text>
</comment>
<evidence type="ECO:0000256" key="7">
    <source>
        <dbReference type="ARBA" id="ARBA00023015"/>
    </source>
</evidence>
<feature type="domain" description="Cell envelope-related transcriptional attenuator" evidence="12">
    <location>
        <begin position="78"/>
        <end position="221"/>
    </location>
</feature>
<comment type="subcellular location">
    <subcellularLocation>
        <location evidence="1">Cell membrane</location>
        <topology evidence="1">Single-pass type II membrane protein</topology>
    </subcellularLocation>
</comment>
<dbReference type="Pfam" id="PF03816">
    <property type="entry name" value="LytR_cpsA_psr"/>
    <property type="match status" value="1"/>
</dbReference>
<dbReference type="PANTHER" id="PTHR33392:SF8">
    <property type="entry name" value="REGULATORY PROTEIN MSRR"/>
    <property type="match status" value="1"/>
</dbReference>
<dbReference type="NCBIfam" id="TIGR00350">
    <property type="entry name" value="lytR_cpsA_psr"/>
    <property type="match status" value="1"/>
</dbReference>
<evidence type="ECO:0000256" key="9">
    <source>
        <dbReference type="ARBA" id="ARBA00023163"/>
    </source>
</evidence>
<evidence type="ECO:0000256" key="6">
    <source>
        <dbReference type="ARBA" id="ARBA00022989"/>
    </source>
</evidence>
<evidence type="ECO:0000256" key="1">
    <source>
        <dbReference type="ARBA" id="ARBA00004401"/>
    </source>
</evidence>
<evidence type="ECO:0000256" key="11">
    <source>
        <dbReference type="ARBA" id="ARBA00040752"/>
    </source>
</evidence>
<keyword evidence="6" id="KW-1133">Transmembrane helix</keyword>
<proteinExistence type="inferred from homology"/>
<gene>
    <name evidence="13" type="ORF">I6N96_07210</name>
</gene>
<keyword evidence="4" id="KW-0812">Transmembrane</keyword>
<evidence type="ECO:0000259" key="12">
    <source>
        <dbReference type="Pfam" id="PF03816"/>
    </source>
</evidence>
<dbReference type="RefSeq" id="WP_209556892.1">
    <property type="nucleotide sequence ID" value="NZ_JAEDXU010000003.1"/>
</dbReference>
<evidence type="ECO:0000256" key="5">
    <source>
        <dbReference type="ARBA" id="ARBA00022968"/>
    </source>
</evidence>
<dbReference type="InterPro" id="IPR050922">
    <property type="entry name" value="LytR/CpsA/Psr_CW_biosynth"/>
</dbReference>
<keyword evidence="9" id="KW-0804">Transcription</keyword>
<evidence type="ECO:0000313" key="13">
    <source>
        <dbReference type="EMBL" id="MBP1046067.1"/>
    </source>
</evidence>
<accession>A0ABS4CHM2</accession>
<dbReference type="PANTHER" id="PTHR33392">
    <property type="entry name" value="POLYISOPRENYL-TEICHOIC ACID--PEPTIDOGLYCAN TEICHOIC ACID TRANSFERASE TAGU"/>
    <property type="match status" value="1"/>
</dbReference>